<comment type="caution">
    <text evidence="1">The sequence shown here is derived from an EMBL/GenBank/DDBJ whole genome shotgun (WGS) entry which is preliminary data.</text>
</comment>
<dbReference type="EMBL" id="CANTFM010001493">
    <property type="protein sequence ID" value="CAI5740248.1"/>
    <property type="molecule type" value="Genomic_DNA"/>
</dbReference>
<gene>
    <name evidence="1" type="ORF">PDE001_LOCUS7441</name>
</gene>
<accession>A0AAV0UVE1</accession>
<sequence>MAVAEKQQQHSKVDYLADESVAYMANQVLSKYTPSLLRNDVKKAGEADQSDTTENKDIAVTEAATEISNDSGDNADKQLCSESFTASGGRELAAEGHGKELDEKKMESVVMKDILVSLNHKVVKKKT</sequence>
<proteinExistence type="predicted"/>
<evidence type="ECO:0000313" key="2">
    <source>
        <dbReference type="Proteomes" id="UP001162029"/>
    </source>
</evidence>
<name>A0AAV0UVE1_9STRA</name>
<protein>
    <submittedName>
        <fullName evidence="1">Uncharacterized protein</fullName>
    </submittedName>
</protein>
<dbReference type="Proteomes" id="UP001162029">
    <property type="component" value="Unassembled WGS sequence"/>
</dbReference>
<organism evidence="1 2">
    <name type="scientific">Peronospora destructor</name>
    <dbReference type="NCBI Taxonomy" id="86335"/>
    <lineage>
        <taxon>Eukaryota</taxon>
        <taxon>Sar</taxon>
        <taxon>Stramenopiles</taxon>
        <taxon>Oomycota</taxon>
        <taxon>Peronosporomycetes</taxon>
        <taxon>Peronosporales</taxon>
        <taxon>Peronosporaceae</taxon>
        <taxon>Peronospora</taxon>
    </lineage>
</organism>
<keyword evidence="2" id="KW-1185">Reference proteome</keyword>
<dbReference type="AlphaFoldDB" id="A0AAV0UVE1"/>
<evidence type="ECO:0000313" key="1">
    <source>
        <dbReference type="EMBL" id="CAI5740248.1"/>
    </source>
</evidence>
<reference evidence="1" key="1">
    <citation type="submission" date="2022-12" db="EMBL/GenBank/DDBJ databases">
        <authorList>
            <person name="Webb A."/>
        </authorList>
    </citation>
    <scope>NUCLEOTIDE SEQUENCE</scope>
    <source>
        <strain evidence="1">Pd1</strain>
    </source>
</reference>